<dbReference type="SMART" id="SM00702">
    <property type="entry name" value="P4Hc"/>
    <property type="match status" value="1"/>
</dbReference>
<dbReference type="InterPro" id="IPR011990">
    <property type="entry name" value="TPR-like_helical_dom_sf"/>
</dbReference>
<dbReference type="STRING" id="126957.T1JFP3"/>
<keyword evidence="6" id="KW-0408">Iron</keyword>
<keyword evidence="3" id="KW-0847">Vitamin C</keyword>
<dbReference type="InterPro" id="IPR045054">
    <property type="entry name" value="P4HA-like"/>
</dbReference>
<evidence type="ECO:0000313" key="9">
    <source>
        <dbReference type="Proteomes" id="UP000014500"/>
    </source>
</evidence>
<dbReference type="AlphaFoldDB" id="T1JFP3"/>
<evidence type="ECO:0000256" key="5">
    <source>
        <dbReference type="ARBA" id="ARBA00023002"/>
    </source>
</evidence>
<dbReference type="PANTHER" id="PTHR10869">
    <property type="entry name" value="PROLYL 4-HYDROXYLASE ALPHA SUBUNIT"/>
    <property type="match status" value="1"/>
</dbReference>
<keyword evidence="4" id="KW-0223">Dioxygenase</keyword>
<proteinExistence type="predicted"/>
<protein>
    <recommendedName>
        <fullName evidence="7">Prolyl 4-hydroxylase alpha subunit domain-containing protein</fullName>
    </recommendedName>
</protein>
<evidence type="ECO:0000256" key="6">
    <source>
        <dbReference type="ARBA" id="ARBA00023004"/>
    </source>
</evidence>
<dbReference type="eggNOG" id="KOG1591">
    <property type="taxonomic scope" value="Eukaryota"/>
</dbReference>
<organism evidence="8 9">
    <name type="scientific">Strigamia maritima</name>
    <name type="common">European centipede</name>
    <name type="synonym">Geophilus maritimus</name>
    <dbReference type="NCBI Taxonomy" id="126957"/>
    <lineage>
        <taxon>Eukaryota</taxon>
        <taxon>Metazoa</taxon>
        <taxon>Ecdysozoa</taxon>
        <taxon>Arthropoda</taxon>
        <taxon>Myriapoda</taxon>
        <taxon>Chilopoda</taxon>
        <taxon>Pleurostigmophora</taxon>
        <taxon>Geophilomorpha</taxon>
        <taxon>Linotaeniidae</taxon>
        <taxon>Strigamia</taxon>
    </lineage>
</organism>
<reference evidence="9" key="1">
    <citation type="submission" date="2011-05" db="EMBL/GenBank/DDBJ databases">
        <authorList>
            <person name="Richards S.R."/>
            <person name="Qu J."/>
            <person name="Jiang H."/>
            <person name="Jhangiani S.N."/>
            <person name="Agravi P."/>
            <person name="Goodspeed R."/>
            <person name="Gross S."/>
            <person name="Mandapat C."/>
            <person name="Jackson L."/>
            <person name="Mathew T."/>
            <person name="Pu L."/>
            <person name="Thornton R."/>
            <person name="Saada N."/>
            <person name="Wilczek-Boney K.B."/>
            <person name="Lee S."/>
            <person name="Kovar C."/>
            <person name="Wu Y."/>
            <person name="Scherer S.E."/>
            <person name="Worley K.C."/>
            <person name="Muzny D.M."/>
            <person name="Gibbs R."/>
        </authorList>
    </citation>
    <scope>NUCLEOTIDE SEQUENCE</scope>
    <source>
        <strain evidence="9">Brora</strain>
    </source>
</reference>
<dbReference type="Proteomes" id="UP000014500">
    <property type="component" value="Unassembled WGS sequence"/>
</dbReference>
<evidence type="ECO:0000256" key="4">
    <source>
        <dbReference type="ARBA" id="ARBA00022964"/>
    </source>
</evidence>
<evidence type="ECO:0000313" key="8">
    <source>
        <dbReference type="EnsemblMetazoa" id="SMAR012657-PA"/>
    </source>
</evidence>
<dbReference type="GO" id="GO:0005506">
    <property type="term" value="F:iron ion binding"/>
    <property type="evidence" value="ECO:0007669"/>
    <property type="project" value="InterPro"/>
</dbReference>
<accession>T1JFP3</accession>
<dbReference type="Gene3D" id="2.60.120.620">
    <property type="entry name" value="q2cbj1_9rhob like domain"/>
    <property type="match status" value="1"/>
</dbReference>
<evidence type="ECO:0000256" key="3">
    <source>
        <dbReference type="ARBA" id="ARBA00022896"/>
    </source>
</evidence>
<evidence type="ECO:0000259" key="7">
    <source>
        <dbReference type="SMART" id="SM00702"/>
    </source>
</evidence>
<name>T1JFP3_STRMM</name>
<comment type="cofactor">
    <cofactor evidence="1">
        <name>L-ascorbate</name>
        <dbReference type="ChEBI" id="CHEBI:38290"/>
    </cofactor>
</comment>
<evidence type="ECO:0000256" key="2">
    <source>
        <dbReference type="ARBA" id="ARBA00022723"/>
    </source>
</evidence>
<feature type="domain" description="Prolyl 4-hydroxylase alpha subunit" evidence="7">
    <location>
        <begin position="291"/>
        <end position="418"/>
    </location>
</feature>
<dbReference type="GO" id="GO:0004656">
    <property type="term" value="F:procollagen-proline 4-dioxygenase activity"/>
    <property type="evidence" value="ECO:0007669"/>
    <property type="project" value="TreeGrafter"/>
</dbReference>
<dbReference type="InterPro" id="IPR006620">
    <property type="entry name" value="Pro_4_hyd_alph"/>
</dbReference>
<keyword evidence="9" id="KW-1185">Reference proteome</keyword>
<reference evidence="8" key="2">
    <citation type="submission" date="2015-02" db="UniProtKB">
        <authorList>
            <consortium name="EnsemblMetazoa"/>
        </authorList>
    </citation>
    <scope>IDENTIFICATION</scope>
</reference>
<dbReference type="PANTHER" id="PTHR10869:SF244">
    <property type="entry name" value="PROLYL 4-HYDROXYLASE SUBUNIT ALPHA-2"/>
    <property type="match status" value="1"/>
</dbReference>
<dbReference type="Gene3D" id="1.25.40.10">
    <property type="entry name" value="Tetratricopeptide repeat domain"/>
    <property type="match status" value="1"/>
</dbReference>
<dbReference type="EnsemblMetazoa" id="SMAR012657-RA">
    <property type="protein sequence ID" value="SMAR012657-PA"/>
    <property type="gene ID" value="SMAR012657"/>
</dbReference>
<dbReference type="PhylomeDB" id="T1JFP3"/>
<dbReference type="GO" id="GO:0031418">
    <property type="term" value="F:L-ascorbic acid binding"/>
    <property type="evidence" value="ECO:0007669"/>
    <property type="project" value="UniProtKB-KW"/>
</dbReference>
<evidence type="ECO:0000256" key="1">
    <source>
        <dbReference type="ARBA" id="ARBA00001961"/>
    </source>
</evidence>
<keyword evidence="2" id="KW-0479">Metal-binding</keyword>
<keyword evidence="5" id="KW-0560">Oxidoreductase</keyword>
<dbReference type="GO" id="GO:0005783">
    <property type="term" value="C:endoplasmic reticulum"/>
    <property type="evidence" value="ECO:0007669"/>
    <property type="project" value="TreeGrafter"/>
</dbReference>
<dbReference type="EMBL" id="JH432184">
    <property type="status" value="NOT_ANNOTATED_CDS"/>
    <property type="molecule type" value="Genomic_DNA"/>
</dbReference>
<dbReference type="HOGENOM" id="CLU_649451_0_0_1"/>
<sequence>MKFRAHVQWPFLEKTSANSGSFFNQMQQRFNCLTRNMNMIVSMGYSLILPIRELKPIGLYADISSCAYLSSGLKIGSLDFFSKVKNGDFWNNKPMGANAGFYVKDCLYLGKCSLSYEFFDLAIEWYDLALSMSKEEANSAVESEKILHDIDEAIKEHDLTLGNQEYFKHTFHRPIGGLLLEEIKNLQIPTLSIYKLGLKLSFDEEMKNYNALCRGEHLRSRTRYRKLSNTNENNNNLCTKLPLYNSKKFTFLFRARINELEEANLNCYLSDREDASFYMNPIKVEVYSHDPPIYTFHDVIYESEINFIKEFSKPYLARSQVYNKNASEETSDIRTSQNTWMYDDEEDEKTREKLKIIMDRVSRITGLNVYGENNSEAMQVANYGIGGHYEPHIDYLFDDPSPKKVWKILSCIIPQALLCETNL</sequence>